<dbReference type="EMBL" id="JAGIYY010000003">
    <property type="protein sequence ID" value="MBP0439538.1"/>
    <property type="molecule type" value="Genomic_DNA"/>
</dbReference>
<name>A0A8J7QZA9_9HYPH</name>
<protein>
    <recommendedName>
        <fullName evidence="3">PAS domain-containing protein</fullName>
    </recommendedName>
</protein>
<sequence>MPTITGRHLGTWSHVIDTSRVYVDGLLADYFLVSEEAKRTGLPLQDFFGAIDEADRDYLTGETRRAIADGSVLDIFYHVNTHRGLRVVRVVGRCYYRDDGAPFLFSGATFDATPSDGALINAVVTGDLDEEDDQG</sequence>
<comment type="caution">
    <text evidence="1">The sequence shown here is derived from an EMBL/GenBank/DDBJ whole genome shotgun (WGS) entry which is preliminary data.</text>
</comment>
<organism evidence="1 2">
    <name type="scientific">Tianweitania sediminis</name>
    <dbReference type="NCBI Taxonomy" id="1502156"/>
    <lineage>
        <taxon>Bacteria</taxon>
        <taxon>Pseudomonadati</taxon>
        <taxon>Pseudomonadota</taxon>
        <taxon>Alphaproteobacteria</taxon>
        <taxon>Hyphomicrobiales</taxon>
        <taxon>Phyllobacteriaceae</taxon>
        <taxon>Tianweitania</taxon>
    </lineage>
</organism>
<accession>A0A8J7QZA9</accession>
<proteinExistence type="predicted"/>
<dbReference type="AlphaFoldDB" id="A0A8J7QZA9"/>
<reference evidence="1" key="1">
    <citation type="submission" date="2021-03" db="EMBL/GenBank/DDBJ databases">
        <title>Genome sequencing and assembly of Tianweitania sediminis.</title>
        <authorList>
            <person name="Chhetri G."/>
        </authorList>
    </citation>
    <scope>NUCLEOTIDE SEQUENCE</scope>
    <source>
        <strain evidence="1">Z8</strain>
    </source>
</reference>
<evidence type="ECO:0008006" key="3">
    <source>
        <dbReference type="Google" id="ProtNLM"/>
    </source>
</evidence>
<dbReference type="RefSeq" id="WP_209335529.1">
    <property type="nucleotide sequence ID" value="NZ_JAGIYY010000003.1"/>
</dbReference>
<evidence type="ECO:0000313" key="1">
    <source>
        <dbReference type="EMBL" id="MBP0439538.1"/>
    </source>
</evidence>
<evidence type="ECO:0000313" key="2">
    <source>
        <dbReference type="Proteomes" id="UP000666240"/>
    </source>
</evidence>
<dbReference type="Proteomes" id="UP000666240">
    <property type="component" value="Unassembled WGS sequence"/>
</dbReference>
<gene>
    <name evidence="1" type="ORF">J5Y06_12825</name>
</gene>
<keyword evidence="2" id="KW-1185">Reference proteome</keyword>
<dbReference type="Gene3D" id="3.30.450.20">
    <property type="entry name" value="PAS domain"/>
    <property type="match status" value="1"/>
</dbReference>